<dbReference type="PANTHER" id="PTHR22961:SF16">
    <property type="entry name" value="SERINE_THREONINE-PROTEIN KINASE 40"/>
    <property type="match status" value="1"/>
</dbReference>
<evidence type="ECO:0000256" key="3">
    <source>
        <dbReference type="SAM" id="MobiDB-lite"/>
    </source>
</evidence>
<proteinExistence type="predicted"/>
<feature type="compositionally biased region" description="Polar residues" evidence="3">
    <location>
        <begin position="231"/>
        <end position="240"/>
    </location>
</feature>
<dbReference type="PROSITE" id="PS50011">
    <property type="entry name" value="PROTEIN_KINASE_DOM"/>
    <property type="match status" value="1"/>
</dbReference>
<feature type="region of interest" description="Disordered" evidence="3">
    <location>
        <begin position="1002"/>
        <end position="1026"/>
    </location>
</feature>
<dbReference type="AlphaFoldDB" id="A0AAE1EBT5"/>
<feature type="region of interest" description="Disordered" evidence="3">
    <location>
        <begin position="640"/>
        <end position="679"/>
    </location>
</feature>
<feature type="compositionally biased region" description="Low complexity" evidence="3">
    <location>
        <begin position="212"/>
        <end position="230"/>
    </location>
</feature>
<feature type="compositionally biased region" description="Low complexity" evidence="3">
    <location>
        <begin position="56"/>
        <end position="91"/>
    </location>
</feature>
<dbReference type="InterPro" id="IPR024104">
    <property type="entry name" value="Tribbles/Ser_Thr_kinase_40"/>
</dbReference>
<protein>
    <recommendedName>
        <fullName evidence="2">Serine/threonine-protein kinase 40</fullName>
    </recommendedName>
</protein>
<name>A0AAE1EBT5_9GAST</name>
<feature type="compositionally biased region" description="Basic and acidic residues" evidence="3">
    <location>
        <begin position="180"/>
        <end position="196"/>
    </location>
</feature>
<dbReference type="GO" id="GO:0005524">
    <property type="term" value="F:ATP binding"/>
    <property type="evidence" value="ECO:0007669"/>
    <property type="project" value="InterPro"/>
</dbReference>
<evidence type="ECO:0000256" key="1">
    <source>
        <dbReference type="ARBA" id="ARBA00003412"/>
    </source>
</evidence>
<feature type="compositionally biased region" description="Low complexity" evidence="3">
    <location>
        <begin position="654"/>
        <end position="676"/>
    </location>
</feature>
<evidence type="ECO:0000313" key="5">
    <source>
        <dbReference type="EMBL" id="KAK3801736.1"/>
    </source>
</evidence>
<dbReference type="GO" id="GO:0004672">
    <property type="term" value="F:protein kinase activity"/>
    <property type="evidence" value="ECO:0007669"/>
    <property type="project" value="InterPro"/>
</dbReference>
<feature type="compositionally biased region" description="Polar residues" evidence="3">
    <location>
        <begin position="519"/>
        <end position="548"/>
    </location>
</feature>
<dbReference type="InterPro" id="IPR008271">
    <property type="entry name" value="Ser/Thr_kinase_AS"/>
</dbReference>
<sequence length="1096" mass="119730">MRLPKHNPANWLRKIEILSIPAEFFRKKMKRGNTGRPDLPESPKIARSSSRDSESDSLSTVSTVWLTSSNSSPSHSQPDDPAASPPQNNDALQTSHSAEDAGTFQSLPSNAGDLPNSDPIPGPSGQNWFEHSRTRSISVSDSYNVHRRRQCFQNLLAETNQHSLQLPRIESSIVQQQRTRVSEIDRSVHIESVHSKKQERHHRMSPLCLNESSTSTPSSSGYSQQRSTSSEYNLRTQSPQPVGGDKRRDGQSLTRSVLQGSLHAHKTVHTAAAQTVVRNLPSGMSSVLGNFARDQIRPAPLSVYESSDGNLFTNMPSRSVLPGTLTSVASSSSLSSLSRIHISRPDGICLVPRRKSYSESTVSSSLGLEGSSARSRGLPGFTGLNSGYQSQVSESLGANLRSSSQAINATGGSNSFFTPSITTDSAFRSSMWRQQSGQTSGGTGLSNATPGVSTTVMSRHSYHAEPGSSNQTVNSDQLPASSVHCLQHESSQSFHCGQQRVPLTSHHPNNLPSDPPNAGQLNHQRAPPSSSHFRMQEASSSPASISHFQQQGQQREAQLAPLQLSRARTQPTGLNERLRLIYHTWSAAALSAGDQHDLESPFTSTSLNPLTAVSVANLSFQRAALPHGANSFLNGPPWPVASAELSAPEDGDASPGPDQSQSSQNSSAENNSSNPSTLIKKAGPYILGPRIGSPPVRSVAQCLARREGTNDFYCIKILTLPEPGQENMDQRQGKMLLLTEFSLLSQLKDMAGVVHCRDFFKDTAWDPSLQQNVRRLCLVVDSLMPHDYDSNSHRLVNLQHHVIQQRRLPEKEALLVFWDIARIVQQLHKMNIVHRDLKLGNMVVDRRSWRVTLANFCLGKHLSSETDRLRDQRGSPAYISPDVLSGKPYYGKPSDMWALGVVLFTMLYGQFPFYDCNPQELFRKIKAAEYTIPNDGRVTEDTKMLIHQLLTLDAHQRLTAGQLVDSLEVIIGKWKGMLACETDQVVPNVPVKREPEFQLEENDKITQTDQSLPSPSPVDKCGGGIAGPSTSTGYRVSGVGVSCISEATSSRVSLGGRPLMIKVSTSTARPMSPAEARAIRHLFTSARSGTVAQEQR</sequence>
<comment type="caution">
    <text evidence="5">The sequence shown here is derived from an EMBL/GenBank/DDBJ whole genome shotgun (WGS) entry which is preliminary data.</text>
</comment>
<dbReference type="SUPFAM" id="SSF56112">
    <property type="entry name" value="Protein kinase-like (PK-like)"/>
    <property type="match status" value="1"/>
</dbReference>
<feature type="region of interest" description="Disordered" evidence="3">
    <location>
        <begin position="431"/>
        <end position="558"/>
    </location>
</feature>
<feature type="region of interest" description="Disordered" evidence="3">
    <location>
        <begin position="28"/>
        <end position="129"/>
    </location>
</feature>
<keyword evidence="6" id="KW-1185">Reference proteome</keyword>
<reference evidence="5" key="1">
    <citation type="journal article" date="2023" name="G3 (Bethesda)">
        <title>A reference genome for the long-term kleptoplast-retaining sea slug Elysia crispata morphotype clarki.</title>
        <authorList>
            <person name="Eastman K.E."/>
            <person name="Pendleton A.L."/>
            <person name="Shaikh M.A."/>
            <person name="Suttiyut T."/>
            <person name="Ogas R."/>
            <person name="Tomko P."/>
            <person name="Gavelis G."/>
            <person name="Widhalm J.R."/>
            <person name="Wisecaver J.H."/>
        </authorList>
    </citation>
    <scope>NUCLEOTIDE SEQUENCE</scope>
    <source>
        <strain evidence="5">ECLA1</strain>
    </source>
</reference>
<feature type="compositionally biased region" description="Polar residues" evidence="3">
    <location>
        <begin position="445"/>
        <end position="458"/>
    </location>
</feature>
<gene>
    <name evidence="5" type="ORF">RRG08_033919</name>
</gene>
<dbReference type="Proteomes" id="UP001283361">
    <property type="component" value="Unassembled WGS sequence"/>
</dbReference>
<feature type="compositionally biased region" description="Polar residues" evidence="3">
    <location>
        <begin position="467"/>
        <end position="480"/>
    </location>
</feature>
<feature type="region of interest" description="Disordered" evidence="3">
    <location>
        <begin position="179"/>
        <end position="253"/>
    </location>
</feature>
<dbReference type="PROSITE" id="PS00108">
    <property type="entry name" value="PROTEIN_KINASE_ST"/>
    <property type="match status" value="1"/>
</dbReference>
<evidence type="ECO:0000313" key="6">
    <source>
        <dbReference type="Proteomes" id="UP001283361"/>
    </source>
</evidence>
<accession>A0AAE1EBT5</accession>
<comment type="function">
    <text evidence="1">May be a negative regulator of NF-kappa-B and p53-mediated gene transcription.</text>
</comment>
<dbReference type="InterPro" id="IPR000719">
    <property type="entry name" value="Prot_kinase_dom"/>
</dbReference>
<evidence type="ECO:0000259" key="4">
    <source>
        <dbReference type="PROSITE" id="PS50011"/>
    </source>
</evidence>
<organism evidence="5 6">
    <name type="scientific">Elysia crispata</name>
    <name type="common">lettuce slug</name>
    <dbReference type="NCBI Taxonomy" id="231223"/>
    <lineage>
        <taxon>Eukaryota</taxon>
        <taxon>Metazoa</taxon>
        <taxon>Spiralia</taxon>
        <taxon>Lophotrochozoa</taxon>
        <taxon>Mollusca</taxon>
        <taxon>Gastropoda</taxon>
        <taxon>Heterobranchia</taxon>
        <taxon>Euthyneura</taxon>
        <taxon>Panpulmonata</taxon>
        <taxon>Sacoglossa</taxon>
        <taxon>Placobranchoidea</taxon>
        <taxon>Plakobranchidae</taxon>
        <taxon>Elysia</taxon>
    </lineage>
</organism>
<dbReference type="PANTHER" id="PTHR22961">
    <property type="entry name" value="SER/THR PROTEIN KINASE-TRB"/>
    <property type="match status" value="1"/>
</dbReference>
<dbReference type="InterPro" id="IPR011009">
    <property type="entry name" value="Kinase-like_dom_sf"/>
</dbReference>
<evidence type="ECO:0000256" key="2">
    <source>
        <dbReference type="ARBA" id="ARBA00016813"/>
    </source>
</evidence>
<dbReference type="SMART" id="SM00220">
    <property type="entry name" value="S_TKc"/>
    <property type="match status" value="1"/>
</dbReference>
<dbReference type="Gene3D" id="1.10.510.10">
    <property type="entry name" value="Transferase(Phosphotransferase) domain 1"/>
    <property type="match status" value="1"/>
</dbReference>
<dbReference type="Pfam" id="PF00069">
    <property type="entry name" value="Pkinase"/>
    <property type="match status" value="1"/>
</dbReference>
<feature type="domain" description="Protein kinase" evidence="4">
    <location>
        <begin position="685"/>
        <end position="970"/>
    </location>
</feature>
<dbReference type="EMBL" id="JAWDGP010000286">
    <property type="protein sequence ID" value="KAK3801736.1"/>
    <property type="molecule type" value="Genomic_DNA"/>
</dbReference>